<protein>
    <submittedName>
        <fullName evidence="2">Uncharacterized protein</fullName>
    </submittedName>
</protein>
<evidence type="ECO:0000313" key="3">
    <source>
        <dbReference type="Proteomes" id="UP000193648"/>
    </source>
</evidence>
<dbReference type="InParanoid" id="A0A1Y2GQV8"/>
<feature type="region of interest" description="Disordered" evidence="1">
    <location>
        <begin position="672"/>
        <end position="694"/>
    </location>
</feature>
<keyword evidence="3" id="KW-1185">Reference proteome</keyword>
<evidence type="ECO:0000256" key="1">
    <source>
        <dbReference type="SAM" id="MobiDB-lite"/>
    </source>
</evidence>
<comment type="caution">
    <text evidence="2">The sequence shown here is derived from an EMBL/GenBank/DDBJ whole genome shotgun (WGS) entry which is preliminary data.</text>
</comment>
<sequence>MGLESFFKLVADRGVLPSETDVGTSLAANPDHSVHVDLLGTFYYDILRRVVHAKMKNETIIDVGRSLALVIKDLFITDNLTIHIDGEPCTEEEKARTERQAIRQKNMDALENDMRTFERNSRSGVWTRPQVMRRIQKGLREVHTLSVQDKDQLATGLNSVFDVFCFLVRLLPHHRRKFGVYDVDNVIQALRLPSHKHLVLFCAIAGNDYSRNLETLGSVNNLRLIRKVAWNEIYNKMLRDYLREASKVLGRNAASEEGRFRVALRIFTSGHQTSAQALPSNNGFDNFKQRLLNGKDLRHRMAQQRRAQRRRTDTPSFYIAKGSYRNQFRPIFSDKASILNGRIVDISNCRQHHRPGLKHPPRRRKAKKKQQKKQKRKHKGKKPHRAKKEGAPIRNLKDATKVDHSYSGKHPIKALTIGSLKASMARKGGLDADERDSIASQIRGAVVVLNRLRRYAYWVIALDIERIMRLPGAAKSRKKALDEVLDSNDYSFRLATLLLSGQGGPNSAYARAKKQGKAVETPHHHLAYEHFKATTELSPIKDIDITLGDVQGFDPKKITFPRASDLLMGQVQTSLRQHYRNAMFDVEKTSEDMSDIEFFLRENKKVKARGHFAVGAHEFYTSARCPRPLCDSFLETVYPRSKYCRTCKVFFDRDAVGAENIARIGLAQIERQERPAKYKPTEESPAPAAKRARR</sequence>
<reference evidence="2 3" key="1">
    <citation type="submission" date="2016-07" db="EMBL/GenBank/DDBJ databases">
        <title>Pervasive Adenine N6-methylation of Active Genes in Fungi.</title>
        <authorList>
            <consortium name="DOE Joint Genome Institute"/>
            <person name="Mondo S.J."/>
            <person name="Dannebaum R.O."/>
            <person name="Kuo R.C."/>
            <person name="Labutti K."/>
            <person name="Haridas S."/>
            <person name="Kuo A."/>
            <person name="Salamov A."/>
            <person name="Ahrendt S.R."/>
            <person name="Lipzen A."/>
            <person name="Sullivan W."/>
            <person name="Andreopoulos W.B."/>
            <person name="Clum A."/>
            <person name="Lindquist E."/>
            <person name="Daum C."/>
            <person name="Ramamoorthy G.K."/>
            <person name="Gryganskyi A."/>
            <person name="Culley D."/>
            <person name="Magnuson J.K."/>
            <person name="James T.Y."/>
            <person name="O'Malley M.A."/>
            <person name="Stajich J.E."/>
            <person name="Spatafora J.W."/>
            <person name="Visel A."/>
            <person name="Grigoriev I.V."/>
        </authorList>
    </citation>
    <scope>NUCLEOTIDE SEQUENCE [LARGE SCALE GENOMIC DNA]</scope>
    <source>
        <strain evidence="2 3">NRRL 3116</strain>
    </source>
</reference>
<proteinExistence type="predicted"/>
<name>A0A1Y2GQV8_9FUNG</name>
<dbReference type="Proteomes" id="UP000193648">
    <property type="component" value="Unassembled WGS sequence"/>
</dbReference>
<evidence type="ECO:0000313" key="2">
    <source>
        <dbReference type="EMBL" id="ORZ19297.1"/>
    </source>
</evidence>
<dbReference type="AlphaFoldDB" id="A0A1Y2GQV8"/>
<feature type="compositionally biased region" description="Basic and acidic residues" evidence="1">
    <location>
        <begin position="388"/>
        <end position="405"/>
    </location>
</feature>
<gene>
    <name evidence="2" type="ORF">BCR41DRAFT_421466</name>
</gene>
<dbReference type="GeneID" id="33571869"/>
<feature type="compositionally biased region" description="Basic residues" evidence="1">
    <location>
        <begin position="350"/>
        <end position="387"/>
    </location>
</feature>
<dbReference type="RefSeq" id="XP_021882465.1">
    <property type="nucleotide sequence ID" value="XM_022030026.1"/>
</dbReference>
<organism evidence="2 3">
    <name type="scientific">Lobosporangium transversale</name>
    <dbReference type="NCBI Taxonomy" id="64571"/>
    <lineage>
        <taxon>Eukaryota</taxon>
        <taxon>Fungi</taxon>
        <taxon>Fungi incertae sedis</taxon>
        <taxon>Mucoromycota</taxon>
        <taxon>Mortierellomycotina</taxon>
        <taxon>Mortierellomycetes</taxon>
        <taxon>Mortierellales</taxon>
        <taxon>Mortierellaceae</taxon>
        <taxon>Lobosporangium</taxon>
    </lineage>
</organism>
<accession>A0A1Y2GQV8</accession>
<dbReference type="OrthoDB" id="2428122at2759"/>
<feature type="compositionally biased region" description="Basic and acidic residues" evidence="1">
    <location>
        <begin position="672"/>
        <end position="682"/>
    </location>
</feature>
<feature type="region of interest" description="Disordered" evidence="1">
    <location>
        <begin position="347"/>
        <end position="405"/>
    </location>
</feature>
<dbReference type="EMBL" id="MCFF01000014">
    <property type="protein sequence ID" value="ORZ19297.1"/>
    <property type="molecule type" value="Genomic_DNA"/>
</dbReference>